<protein>
    <submittedName>
        <fullName evidence="12">Porphyrin biosynthesis protein</fullName>
    </submittedName>
    <submittedName>
        <fullName evidence="13">Protein hemY</fullName>
    </submittedName>
</protein>
<keyword evidence="6 10" id="KW-0812">Transmembrane</keyword>
<evidence type="ECO:0000256" key="4">
    <source>
        <dbReference type="ARBA" id="ARBA00022475"/>
    </source>
</evidence>
<keyword evidence="15" id="KW-1185">Reference proteome</keyword>
<evidence type="ECO:0000259" key="11">
    <source>
        <dbReference type="Pfam" id="PF07219"/>
    </source>
</evidence>
<feature type="transmembrane region" description="Helical" evidence="10">
    <location>
        <begin position="41"/>
        <end position="62"/>
    </location>
</feature>
<reference evidence="14" key="1">
    <citation type="submission" date="2016-12" db="EMBL/GenBank/DDBJ databases">
        <authorList>
            <person name="Gaudriault S."/>
        </authorList>
    </citation>
    <scope>NUCLEOTIDE SEQUENCE [LARGE SCALE GENOMIC DNA]</scope>
    <source>
        <strain evidence="14">HGB1681 (deposited as PTA-6826 in the American Type Culture Collection)</strain>
    </source>
</reference>
<dbReference type="GO" id="GO:0005886">
    <property type="term" value="C:plasma membrane"/>
    <property type="evidence" value="ECO:0007669"/>
    <property type="project" value="UniProtKB-SubCell"/>
</dbReference>
<evidence type="ECO:0000256" key="8">
    <source>
        <dbReference type="ARBA" id="ARBA00023136"/>
    </source>
</evidence>
<evidence type="ECO:0000256" key="10">
    <source>
        <dbReference type="SAM" id="Phobius"/>
    </source>
</evidence>
<comment type="subcellular location">
    <subcellularLocation>
        <location evidence="2">Cell inner membrane</location>
        <topology evidence="2">Multi-pass membrane protein</topology>
    </subcellularLocation>
</comment>
<dbReference type="NCBIfam" id="NF008017">
    <property type="entry name" value="PRK10747.1"/>
    <property type="match status" value="1"/>
</dbReference>
<comment type="function">
    <text evidence="1">Involved in a late step of protoheme IX synthesis.</text>
</comment>
<dbReference type="EMBL" id="NIBU01000015">
    <property type="protein sequence ID" value="PHM36346.1"/>
    <property type="molecule type" value="Genomic_DNA"/>
</dbReference>
<organism evidence="13 14">
    <name type="scientific">Xenorhabdus innexi</name>
    <dbReference type="NCBI Taxonomy" id="290109"/>
    <lineage>
        <taxon>Bacteria</taxon>
        <taxon>Pseudomonadati</taxon>
        <taxon>Pseudomonadota</taxon>
        <taxon>Gammaproteobacteria</taxon>
        <taxon>Enterobacterales</taxon>
        <taxon>Morganellaceae</taxon>
        <taxon>Xenorhabdus</taxon>
    </lineage>
</organism>
<evidence type="ECO:0000256" key="6">
    <source>
        <dbReference type="ARBA" id="ARBA00022692"/>
    </source>
</evidence>
<evidence type="ECO:0000313" key="12">
    <source>
        <dbReference type="EMBL" id="PHM36346.1"/>
    </source>
</evidence>
<dbReference type="OrthoDB" id="7067577at2"/>
<reference evidence="13" key="2">
    <citation type="submission" date="2016-12" db="EMBL/GenBank/DDBJ databases">
        <authorList>
            <person name="Song W.-J."/>
            <person name="Kurnit D.M."/>
        </authorList>
    </citation>
    <scope>NUCLEOTIDE SEQUENCE [LARGE SCALE GENOMIC DNA]</scope>
    <source>
        <strain evidence="13">HGB1681</strain>
    </source>
</reference>
<evidence type="ECO:0000256" key="1">
    <source>
        <dbReference type="ARBA" id="ARBA00002962"/>
    </source>
</evidence>
<evidence type="ECO:0000313" key="15">
    <source>
        <dbReference type="Proteomes" id="UP000224871"/>
    </source>
</evidence>
<keyword evidence="5" id="KW-0997">Cell inner membrane</keyword>
<dbReference type="GO" id="GO:0042168">
    <property type="term" value="P:heme metabolic process"/>
    <property type="evidence" value="ECO:0007669"/>
    <property type="project" value="InterPro"/>
</dbReference>
<dbReference type="InterPro" id="IPR005254">
    <property type="entry name" value="Heme_biosyn_assoc_TPR_pro"/>
</dbReference>
<dbReference type="InterPro" id="IPR011990">
    <property type="entry name" value="TPR-like_helical_dom_sf"/>
</dbReference>
<dbReference type="EMBL" id="FTLG01000030">
    <property type="protein sequence ID" value="SIP71737.1"/>
    <property type="molecule type" value="Genomic_DNA"/>
</dbReference>
<reference evidence="12 15" key="3">
    <citation type="journal article" date="2017" name="Nat. Microbiol.">
        <title>Natural product diversity associated with the nematode symbionts Photorhabdus and Xenorhabdus.</title>
        <authorList>
            <person name="Tobias N.J."/>
            <person name="Wolff H."/>
            <person name="Djahanschiri B."/>
            <person name="Grundmann F."/>
            <person name="Kronenwerth M."/>
            <person name="Shi Y.M."/>
            <person name="Simonyi S."/>
            <person name="Grun P."/>
            <person name="Shapiro-Ilan D."/>
            <person name="Pidot S.J."/>
            <person name="Stinear T.P."/>
            <person name="Ebersberger I."/>
            <person name="Bode H.B."/>
        </authorList>
    </citation>
    <scope>NUCLEOTIDE SEQUENCE [LARGE SCALE GENOMIC DNA]</scope>
    <source>
        <strain evidence="12 15">DSM 16336</strain>
    </source>
</reference>
<evidence type="ECO:0000256" key="7">
    <source>
        <dbReference type="ARBA" id="ARBA00022989"/>
    </source>
</evidence>
<keyword evidence="4" id="KW-1003">Cell membrane</keyword>
<dbReference type="Pfam" id="PF07219">
    <property type="entry name" value="HemY_N"/>
    <property type="match status" value="1"/>
</dbReference>
<dbReference type="Proteomes" id="UP000224871">
    <property type="component" value="Unassembled WGS sequence"/>
</dbReference>
<evidence type="ECO:0000256" key="5">
    <source>
        <dbReference type="ARBA" id="ARBA00022519"/>
    </source>
</evidence>
<evidence type="ECO:0000313" key="14">
    <source>
        <dbReference type="Proteomes" id="UP000196435"/>
    </source>
</evidence>
<comment type="pathway">
    <text evidence="3">Porphyrin-containing compound metabolism; protoheme biosynthesis.</text>
</comment>
<sequence>MLKILLLFIILIIGVVLGPFLSGHQGYVLIQTDSYDITTSVTGLVIMFLLLQFLLIFIGWCYRRLRRTGTFTHSWIFGGYKRNRARLQTRQALLKLAEGDFRQVEHLMTRNADHAEDPVVNYLLAAEAAQQRGDYFRTNQYIERAAEVADKDQLPVDITRTRIQLAQGEIHAARNSVDKLLDTAPRHPEVLRLAEQAYMRSGAYQSLIDILPSIKKADLYNEEQMAQLHQQAYIGLMNQVMAEKGSAGLKAWWKDQHRKIRNETALQVAIAEHLIECNDHETAQQIILDGLKQQYDDRLLLLLPHLKVGNPEAVQKSLAHLLKQHGATPLLNSTVGQLALRHGEWAKAETAFKAALAQRPDAHDYAWLADALDRLHKREEAAQIRTKGFMLTLKRESATEEV</sequence>
<dbReference type="GO" id="GO:0006779">
    <property type="term" value="P:porphyrin-containing compound biosynthetic process"/>
    <property type="evidence" value="ECO:0007669"/>
    <property type="project" value="UniProtKB-KW"/>
</dbReference>
<dbReference type="AlphaFoldDB" id="A0A1N6MSC3"/>
<evidence type="ECO:0000313" key="13">
    <source>
        <dbReference type="EMBL" id="SIP71737.1"/>
    </source>
</evidence>
<dbReference type="NCBIfam" id="TIGR00540">
    <property type="entry name" value="TPR_hemY_coli"/>
    <property type="match status" value="1"/>
</dbReference>
<dbReference type="UniPathway" id="UPA00252"/>
<name>A0A1N6MSC3_9GAMM</name>
<dbReference type="SUPFAM" id="SSF48452">
    <property type="entry name" value="TPR-like"/>
    <property type="match status" value="1"/>
</dbReference>
<accession>A0A1N6MSC3</accession>
<keyword evidence="8 10" id="KW-0472">Membrane</keyword>
<keyword evidence="7 10" id="KW-1133">Transmembrane helix</keyword>
<dbReference type="Gene3D" id="1.25.40.10">
    <property type="entry name" value="Tetratricopeptide repeat domain"/>
    <property type="match status" value="2"/>
</dbReference>
<evidence type="ECO:0000256" key="2">
    <source>
        <dbReference type="ARBA" id="ARBA00004429"/>
    </source>
</evidence>
<keyword evidence="9" id="KW-0627">Porphyrin biosynthesis</keyword>
<dbReference type="Proteomes" id="UP000196435">
    <property type="component" value="Unassembled WGS sequence"/>
</dbReference>
<evidence type="ECO:0000256" key="3">
    <source>
        <dbReference type="ARBA" id="ARBA00004744"/>
    </source>
</evidence>
<feature type="domain" description="HemY N-terminal" evidence="11">
    <location>
        <begin position="26"/>
        <end position="133"/>
    </location>
</feature>
<evidence type="ECO:0000256" key="9">
    <source>
        <dbReference type="ARBA" id="ARBA00023244"/>
    </source>
</evidence>
<proteinExistence type="predicted"/>
<gene>
    <name evidence="13" type="primary">hemY</name>
    <name evidence="12" type="ORF">Xinn_01701</name>
    <name evidence="13" type="ORF">XIS1_1250031</name>
</gene>
<dbReference type="RefSeq" id="WP_086955057.1">
    <property type="nucleotide sequence ID" value="NZ_CAWNQC010000057.1"/>
</dbReference>
<dbReference type="InterPro" id="IPR010817">
    <property type="entry name" value="HemY_N"/>
</dbReference>